<feature type="compositionally biased region" description="Gly residues" evidence="1">
    <location>
        <begin position="107"/>
        <end position="117"/>
    </location>
</feature>
<feature type="signal peptide" evidence="2">
    <location>
        <begin position="1"/>
        <end position="25"/>
    </location>
</feature>
<accession>A0AAD2DZA5</accession>
<protein>
    <submittedName>
        <fullName evidence="3">Uncharacterized protein</fullName>
    </submittedName>
</protein>
<evidence type="ECO:0000313" key="3">
    <source>
        <dbReference type="EMBL" id="CAI9769316.1"/>
    </source>
</evidence>
<dbReference type="AlphaFoldDB" id="A0AAD2DZA5"/>
<reference evidence="3" key="1">
    <citation type="submission" date="2023-05" db="EMBL/GenBank/DDBJ databases">
        <authorList>
            <person name="Huff M."/>
        </authorList>
    </citation>
    <scope>NUCLEOTIDE SEQUENCE</scope>
</reference>
<evidence type="ECO:0000256" key="1">
    <source>
        <dbReference type="SAM" id="MobiDB-lite"/>
    </source>
</evidence>
<organism evidence="3 4">
    <name type="scientific">Fraxinus pennsylvanica</name>
    <dbReference type="NCBI Taxonomy" id="56036"/>
    <lineage>
        <taxon>Eukaryota</taxon>
        <taxon>Viridiplantae</taxon>
        <taxon>Streptophyta</taxon>
        <taxon>Embryophyta</taxon>
        <taxon>Tracheophyta</taxon>
        <taxon>Spermatophyta</taxon>
        <taxon>Magnoliopsida</taxon>
        <taxon>eudicotyledons</taxon>
        <taxon>Gunneridae</taxon>
        <taxon>Pentapetalae</taxon>
        <taxon>asterids</taxon>
        <taxon>lamiids</taxon>
        <taxon>Lamiales</taxon>
        <taxon>Oleaceae</taxon>
        <taxon>Oleeae</taxon>
        <taxon>Fraxinus</taxon>
    </lineage>
</organism>
<evidence type="ECO:0000313" key="4">
    <source>
        <dbReference type="Proteomes" id="UP000834106"/>
    </source>
</evidence>
<feature type="region of interest" description="Disordered" evidence="1">
    <location>
        <begin position="97"/>
        <end position="117"/>
    </location>
</feature>
<feature type="chain" id="PRO_5042244065" evidence="2">
    <location>
        <begin position="26"/>
        <end position="117"/>
    </location>
</feature>
<dbReference type="EMBL" id="OU503045">
    <property type="protein sequence ID" value="CAI9769316.1"/>
    <property type="molecule type" value="Genomic_DNA"/>
</dbReference>
<gene>
    <name evidence="3" type="ORF">FPE_LOCUS16974</name>
</gene>
<dbReference type="Proteomes" id="UP000834106">
    <property type="component" value="Chromosome 10"/>
</dbReference>
<keyword evidence="4" id="KW-1185">Reference proteome</keyword>
<proteinExistence type="predicted"/>
<name>A0AAD2DZA5_9LAMI</name>
<evidence type="ECO:0000256" key="2">
    <source>
        <dbReference type="SAM" id="SignalP"/>
    </source>
</evidence>
<keyword evidence="2" id="KW-0732">Signal</keyword>
<sequence length="117" mass="12119">MEGFAKVVFILNVLLGALTMNVTEARSLKSNEEVVQPQTFGIRPPGFPEILPSPFPPGFRGPPLTFPSPGLPGFFPNPGLDFGSLCSFLGIICPPPPSQPISPTGSTEGGAGVSVSP</sequence>